<dbReference type="Gene3D" id="2.170.120.30">
    <property type="match status" value="1"/>
</dbReference>
<dbReference type="AlphaFoldDB" id="L0A346"/>
<dbReference type="STRING" id="937777.Deipe_2393"/>
<protein>
    <recommendedName>
        <fullName evidence="3">YbbR-like protein</fullName>
    </recommendedName>
</protein>
<reference evidence="2" key="1">
    <citation type="submission" date="2012-03" db="EMBL/GenBank/DDBJ databases">
        <title>Complete sequence of chromosome of Deinococcus peraridilitoris DSM 19664.</title>
        <authorList>
            <person name="Lucas S."/>
            <person name="Copeland A."/>
            <person name="Lapidus A."/>
            <person name="Glavina del Rio T."/>
            <person name="Dalin E."/>
            <person name="Tice H."/>
            <person name="Bruce D."/>
            <person name="Goodwin L."/>
            <person name="Pitluck S."/>
            <person name="Peters L."/>
            <person name="Mikhailova N."/>
            <person name="Lu M."/>
            <person name="Kyrpides N."/>
            <person name="Mavromatis K."/>
            <person name="Ivanova N."/>
            <person name="Brettin T."/>
            <person name="Detter J.C."/>
            <person name="Han C."/>
            <person name="Larimer F."/>
            <person name="Land M."/>
            <person name="Hauser L."/>
            <person name="Markowitz V."/>
            <person name="Cheng J.-F."/>
            <person name="Hugenholtz P."/>
            <person name="Woyke T."/>
            <person name="Wu D."/>
            <person name="Pukall R."/>
            <person name="Steenblock K."/>
            <person name="Brambilla E."/>
            <person name="Klenk H.-P."/>
            <person name="Eisen J.A."/>
        </authorList>
    </citation>
    <scope>NUCLEOTIDE SEQUENCE [LARGE SCALE GENOMIC DNA]</scope>
    <source>
        <strain evidence="2">DSM 19664 / LMG 22246 / CIP 109416 / KR-200</strain>
    </source>
</reference>
<dbReference type="HOGENOM" id="CLU_039811_5_0_0"/>
<gene>
    <name evidence="1" type="ordered locus">Deipe_2393</name>
</gene>
<dbReference type="Gene3D" id="2.170.120.40">
    <property type="entry name" value="YbbR-like domain"/>
    <property type="match status" value="2"/>
</dbReference>
<evidence type="ECO:0000313" key="2">
    <source>
        <dbReference type="Proteomes" id="UP000010467"/>
    </source>
</evidence>
<dbReference type="OrthoDB" id="73708at2"/>
<dbReference type="PATRIC" id="fig|937777.3.peg.2397"/>
<name>L0A346_DEIPD</name>
<dbReference type="eggNOG" id="COG4856">
    <property type="taxonomic scope" value="Bacteria"/>
</dbReference>
<sequence length="314" mass="33671">MKPRALAHRAWRRTLHNLPQKLLAVLAALGLWFVATSDRRDTIERSFATPLQINDETANAPQGERRSVTGVAARTVRVTMRGPRNQLLNLSGEDIEASISVTGQPAGAFQVPVRVRAPGGFQVVRFDPASVSGFIDSEITRTLGVQLATTNLPERALPTFELTPRTVQVSGAQRVVQDVASVATVPVSLPRGATAEVRLIAIDATGRPVTDVRLSPATVNVARTDSADLPIKTVDVELPEPPAGLEVVSAELSPPRVRILGDQQTLANLSAVTARVNYRAGQYSARASLKLPAGARSLETVTITLDVRRRAETP</sequence>
<accession>L0A346</accession>
<dbReference type="EMBL" id="CP003382">
    <property type="protein sequence ID" value="AFZ67869.1"/>
    <property type="molecule type" value="Genomic_DNA"/>
</dbReference>
<keyword evidence="2" id="KW-1185">Reference proteome</keyword>
<evidence type="ECO:0008006" key="3">
    <source>
        <dbReference type="Google" id="ProtNLM"/>
    </source>
</evidence>
<organism evidence="1 2">
    <name type="scientific">Deinococcus peraridilitoris (strain DSM 19664 / LMG 22246 / CIP 109416 / KR-200)</name>
    <dbReference type="NCBI Taxonomy" id="937777"/>
    <lineage>
        <taxon>Bacteria</taxon>
        <taxon>Thermotogati</taxon>
        <taxon>Deinococcota</taxon>
        <taxon>Deinococci</taxon>
        <taxon>Deinococcales</taxon>
        <taxon>Deinococcaceae</taxon>
        <taxon>Deinococcus</taxon>
    </lineage>
</organism>
<dbReference type="PANTHER" id="PTHR37804:SF1">
    <property type="entry name" value="CDAA REGULATORY PROTEIN CDAR"/>
    <property type="match status" value="1"/>
</dbReference>
<dbReference type="RefSeq" id="WP_015236171.1">
    <property type="nucleotide sequence ID" value="NC_019793.1"/>
</dbReference>
<dbReference type="KEGG" id="dpd:Deipe_2393"/>
<dbReference type="PANTHER" id="PTHR37804">
    <property type="entry name" value="CDAA REGULATORY PROTEIN CDAR"/>
    <property type="match status" value="1"/>
</dbReference>
<dbReference type="InterPro" id="IPR053154">
    <property type="entry name" value="c-di-AMP_regulator"/>
</dbReference>
<dbReference type="Proteomes" id="UP000010467">
    <property type="component" value="Chromosome"/>
</dbReference>
<evidence type="ECO:0000313" key="1">
    <source>
        <dbReference type="EMBL" id="AFZ67869.1"/>
    </source>
</evidence>
<proteinExistence type="predicted"/>